<dbReference type="SUPFAM" id="SSF52833">
    <property type="entry name" value="Thioredoxin-like"/>
    <property type="match status" value="1"/>
</dbReference>
<dbReference type="STRING" id="1169540.A0A0G4EGV6"/>
<feature type="domain" description="Thioredoxin" evidence="1">
    <location>
        <begin position="56"/>
        <end position="178"/>
    </location>
</feature>
<keyword evidence="3" id="KW-1185">Reference proteome</keyword>
<protein>
    <recommendedName>
        <fullName evidence="1">Thioredoxin domain-containing protein</fullName>
    </recommendedName>
</protein>
<dbReference type="InParanoid" id="A0A0G4EGV6"/>
<dbReference type="InterPro" id="IPR036249">
    <property type="entry name" value="Thioredoxin-like_sf"/>
</dbReference>
<reference evidence="2 3" key="1">
    <citation type="submission" date="2014-11" db="EMBL/GenBank/DDBJ databases">
        <authorList>
            <person name="Zhu J."/>
            <person name="Qi W."/>
            <person name="Song R."/>
        </authorList>
    </citation>
    <scope>NUCLEOTIDE SEQUENCE [LARGE SCALE GENOMIC DNA]</scope>
</reference>
<sequence>MALLLGKSVNDDGAAAAREREREAAVEALNVERRENMRVALGSGLGGALLYGGQRLNPLRADPLVILREMERDSPPVDAQLFTNGRPTVIDFYAPWCENCKTMAPSMRTIEKEYSGRVNFVTVDGSRSDTSSQRLVQRFRVDAIPHIALVSARGEILTALIGLIPKEVLKADFDALLSDRPLPYIGYDAFDGDVTRSAVDQGW</sequence>
<evidence type="ECO:0000313" key="2">
    <source>
        <dbReference type="EMBL" id="CEL95477.1"/>
    </source>
</evidence>
<dbReference type="OrthoDB" id="2121326at2759"/>
<dbReference type="PANTHER" id="PTHR47353">
    <property type="entry name" value="THIOREDOXIN-LIKE PROTEIN HCF164, CHLOROPLASTIC"/>
    <property type="match status" value="1"/>
</dbReference>
<dbReference type="OMA" id="WCENCKT"/>
<dbReference type="InterPro" id="IPR013766">
    <property type="entry name" value="Thioredoxin_domain"/>
</dbReference>
<evidence type="ECO:0000313" key="3">
    <source>
        <dbReference type="Proteomes" id="UP000041254"/>
    </source>
</evidence>
<dbReference type="PANTHER" id="PTHR47353:SF1">
    <property type="entry name" value="THIOREDOXIN-LIKE PROTEIN HCF164, CHLOROPLASTIC"/>
    <property type="match status" value="1"/>
</dbReference>
<dbReference type="Pfam" id="PF00085">
    <property type="entry name" value="Thioredoxin"/>
    <property type="match status" value="1"/>
</dbReference>
<dbReference type="PROSITE" id="PS51352">
    <property type="entry name" value="THIOREDOXIN_2"/>
    <property type="match status" value="1"/>
</dbReference>
<dbReference type="Proteomes" id="UP000041254">
    <property type="component" value="Unassembled WGS sequence"/>
</dbReference>
<accession>A0A0G4EGV6</accession>
<dbReference type="EMBL" id="CDMY01000227">
    <property type="protein sequence ID" value="CEL95477.1"/>
    <property type="molecule type" value="Genomic_DNA"/>
</dbReference>
<name>A0A0G4EGV6_VITBC</name>
<gene>
    <name evidence="2" type="ORF">Vbra_11907</name>
</gene>
<dbReference type="InterPro" id="IPR044241">
    <property type="entry name" value="TxlA/HCF164"/>
</dbReference>
<proteinExistence type="predicted"/>
<organism evidence="2 3">
    <name type="scientific">Vitrella brassicaformis (strain CCMP3155)</name>
    <dbReference type="NCBI Taxonomy" id="1169540"/>
    <lineage>
        <taxon>Eukaryota</taxon>
        <taxon>Sar</taxon>
        <taxon>Alveolata</taxon>
        <taxon>Colpodellida</taxon>
        <taxon>Vitrellaceae</taxon>
        <taxon>Vitrella</taxon>
    </lineage>
</organism>
<dbReference type="GO" id="GO:0016671">
    <property type="term" value="F:oxidoreductase activity, acting on a sulfur group of donors, disulfide as acceptor"/>
    <property type="evidence" value="ECO:0007669"/>
    <property type="project" value="TreeGrafter"/>
</dbReference>
<dbReference type="VEuPathDB" id="CryptoDB:Vbra_11907"/>
<dbReference type="AlphaFoldDB" id="A0A0G4EGV6"/>
<evidence type="ECO:0000259" key="1">
    <source>
        <dbReference type="PROSITE" id="PS51352"/>
    </source>
</evidence>
<dbReference type="Gene3D" id="3.40.30.10">
    <property type="entry name" value="Glutaredoxin"/>
    <property type="match status" value="1"/>
</dbReference>